<sequence length="105" mass="11602">MTSSDPYPRNSRYFGVETTVFRTPGGREITCLRTRPVPQPGAFAVVGVHEVVDGDRADLLAHRYLGDPELWWRLADANGVVDPDELTSTPGRRIRITLPEGVAGR</sequence>
<proteinExistence type="predicted"/>
<evidence type="ECO:0000313" key="2">
    <source>
        <dbReference type="Proteomes" id="UP001240236"/>
    </source>
</evidence>
<protein>
    <submittedName>
        <fullName evidence="1">Nucleoid-associated protein YgaU</fullName>
    </submittedName>
</protein>
<evidence type="ECO:0000313" key="1">
    <source>
        <dbReference type="EMBL" id="MDQ0364108.1"/>
    </source>
</evidence>
<dbReference type="Proteomes" id="UP001240236">
    <property type="component" value="Unassembled WGS sequence"/>
</dbReference>
<name>A0AAE3VTV2_9ACTN</name>
<comment type="caution">
    <text evidence="1">The sequence shown here is derived from an EMBL/GenBank/DDBJ whole genome shotgun (WGS) entry which is preliminary data.</text>
</comment>
<dbReference type="RefSeq" id="WP_307235246.1">
    <property type="nucleotide sequence ID" value="NZ_JAUSUZ010000001.1"/>
</dbReference>
<accession>A0AAE3VTV2</accession>
<dbReference type="AlphaFoldDB" id="A0AAE3VTV2"/>
<organism evidence="1 2">
    <name type="scientific">Catenuloplanes indicus</name>
    <dbReference type="NCBI Taxonomy" id="137267"/>
    <lineage>
        <taxon>Bacteria</taxon>
        <taxon>Bacillati</taxon>
        <taxon>Actinomycetota</taxon>
        <taxon>Actinomycetes</taxon>
        <taxon>Micromonosporales</taxon>
        <taxon>Micromonosporaceae</taxon>
        <taxon>Catenuloplanes</taxon>
    </lineage>
</organism>
<dbReference type="EMBL" id="JAUSUZ010000001">
    <property type="protein sequence ID" value="MDQ0364108.1"/>
    <property type="molecule type" value="Genomic_DNA"/>
</dbReference>
<keyword evidence="2" id="KW-1185">Reference proteome</keyword>
<gene>
    <name evidence="1" type="ORF">J2S42_000777</name>
</gene>
<reference evidence="1 2" key="1">
    <citation type="submission" date="2023-07" db="EMBL/GenBank/DDBJ databases">
        <title>Sequencing the genomes of 1000 actinobacteria strains.</title>
        <authorList>
            <person name="Klenk H.-P."/>
        </authorList>
    </citation>
    <scope>NUCLEOTIDE SEQUENCE [LARGE SCALE GENOMIC DNA]</scope>
    <source>
        <strain evidence="1 2">DSM 44709</strain>
    </source>
</reference>